<evidence type="ECO:0000256" key="1">
    <source>
        <dbReference type="ARBA" id="ARBA00023163"/>
    </source>
</evidence>
<accession>A0A2P1PYH2</accession>
<evidence type="ECO:0000313" key="3">
    <source>
        <dbReference type="EMBL" id="AVP99895.1"/>
    </source>
</evidence>
<dbReference type="InterPro" id="IPR036735">
    <property type="entry name" value="NGN_dom_sf"/>
</dbReference>
<protein>
    <submittedName>
        <fullName evidence="3">Transcription/translation regulatory transformer protein RfaH</fullName>
    </submittedName>
</protein>
<dbReference type="InterPro" id="IPR008991">
    <property type="entry name" value="Translation_prot_SH3-like_sf"/>
</dbReference>
<keyword evidence="1" id="KW-0804">Transcription</keyword>
<dbReference type="RefSeq" id="WP_106893814.1">
    <property type="nucleotide sequence ID" value="NZ_CP027860.1"/>
</dbReference>
<reference evidence="3 4" key="1">
    <citation type="submission" date="2018-03" db="EMBL/GenBank/DDBJ databases">
        <title>Ahniella affigens gen. nov., sp. nov., a gammaproteobacterium isolated from sandy soil near a stream.</title>
        <authorList>
            <person name="Ko Y."/>
            <person name="Kim J.-H."/>
        </authorList>
    </citation>
    <scope>NUCLEOTIDE SEQUENCE [LARGE SCALE GENOMIC DNA]</scope>
    <source>
        <strain evidence="3 4">D13</strain>
    </source>
</reference>
<dbReference type="OrthoDB" id="9790639at2"/>
<dbReference type="AlphaFoldDB" id="A0A2P1PYH2"/>
<dbReference type="KEGG" id="xba:C7S18_23145"/>
<name>A0A2P1PYH2_9GAMM</name>
<dbReference type="CDD" id="cd06091">
    <property type="entry name" value="KOW_NusG"/>
    <property type="match status" value="1"/>
</dbReference>
<dbReference type="SUPFAM" id="SSF82679">
    <property type="entry name" value="N-utilization substance G protein NusG, N-terminal domain"/>
    <property type="match status" value="1"/>
</dbReference>
<sequence length="173" mass="18814">MLSQHSDSAAWFAVLTKPRSEALAGLNLRRQGFEVLDCRLRRSRPGADGLCTQIEPLFPRYLFIRSDAHGLRLGPVRSTRGVSQVVRFGANTPSVPDPVIAAIVARQDADGFVRLDPPGLCPGQRVKVTEGPMAGFEGIFESHSGHARVRLLIDLLGTPVQVTLPSAQLARRI</sequence>
<dbReference type="GO" id="GO:0006354">
    <property type="term" value="P:DNA-templated transcription elongation"/>
    <property type="evidence" value="ECO:0007669"/>
    <property type="project" value="InterPro"/>
</dbReference>
<dbReference type="Proteomes" id="UP000241074">
    <property type="component" value="Chromosome"/>
</dbReference>
<dbReference type="Gene3D" id="3.30.70.940">
    <property type="entry name" value="NusG, N-terminal domain"/>
    <property type="match status" value="1"/>
</dbReference>
<organism evidence="3 4">
    <name type="scientific">Ahniella affigens</name>
    <dbReference type="NCBI Taxonomy" id="2021234"/>
    <lineage>
        <taxon>Bacteria</taxon>
        <taxon>Pseudomonadati</taxon>
        <taxon>Pseudomonadota</taxon>
        <taxon>Gammaproteobacteria</taxon>
        <taxon>Lysobacterales</taxon>
        <taxon>Rhodanobacteraceae</taxon>
        <taxon>Ahniella</taxon>
    </lineage>
</organism>
<proteinExistence type="predicted"/>
<feature type="domain" description="NusG-like N-terminal" evidence="2">
    <location>
        <begin position="10"/>
        <end position="101"/>
    </location>
</feature>
<reference evidence="3 4" key="2">
    <citation type="submission" date="2018-03" db="EMBL/GenBank/DDBJ databases">
        <authorList>
            <person name="Keele B.F."/>
        </authorList>
    </citation>
    <scope>NUCLEOTIDE SEQUENCE [LARGE SCALE GENOMIC DNA]</scope>
    <source>
        <strain evidence="3 4">D13</strain>
    </source>
</reference>
<dbReference type="InterPro" id="IPR006645">
    <property type="entry name" value="NGN-like_dom"/>
</dbReference>
<dbReference type="SUPFAM" id="SSF50104">
    <property type="entry name" value="Translation proteins SH3-like domain"/>
    <property type="match status" value="1"/>
</dbReference>
<gene>
    <name evidence="3" type="ORF">C7S18_23145</name>
</gene>
<keyword evidence="4" id="KW-1185">Reference proteome</keyword>
<evidence type="ECO:0000259" key="2">
    <source>
        <dbReference type="Pfam" id="PF02357"/>
    </source>
</evidence>
<dbReference type="EMBL" id="CP027860">
    <property type="protein sequence ID" value="AVP99895.1"/>
    <property type="molecule type" value="Genomic_DNA"/>
</dbReference>
<dbReference type="Pfam" id="PF02357">
    <property type="entry name" value="NusG"/>
    <property type="match status" value="1"/>
</dbReference>
<evidence type="ECO:0000313" key="4">
    <source>
        <dbReference type="Proteomes" id="UP000241074"/>
    </source>
</evidence>